<keyword evidence="7" id="KW-0732">Signal</keyword>
<dbReference type="GO" id="GO:0016042">
    <property type="term" value="P:lipid catabolic process"/>
    <property type="evidence" value="ECO:0007669"/>
    <property type="project" value="InterPro"/>
</dbReference>
<dbReference type="AlphaFoldDB" id="A0AAN5D6N7"/>
<evidence type="ECO:0000256" key="6">
    <source>
        <dbReference type="RuleBase" id="RU003654"/>
    </source>
</evidence>
<sequence>FPDSMHSRMLAMFFALSSCYSGLINFAGYQLEDMAMCELGWPIRDYESYGCACSSIYRLAAVDPIDGCCERHNVCYDESRSVCGSVSPNFAYYSSKCEGAPGQLGQATCKDSIRSCAGFVCYCDKSLIDCLKKYPRPQEGRIPKCQLTAA</sequence>
<organism evidence="9 10">
    <name type="scientific">Pristionchus mayeri</name>
    <dbReference type="NCBI Taxonomy" id="1317129"/>
    <lineage>
        <taxon>Eukaryota</taxon>
        <taxon>Metazoa</taxon>
        <taxon>Ecdysozoa</taxon>
        <taxon>Nematoda</taxon>
        <taxon>Chromadorea</taxon>
        <taxon>Rhabditida</taxon>
        <taxon>Rhabditina</taxon>
        <taxon>Diplogasteromorpha</taxon>
        <taxon>Diplogasteroidea</taxon>
        <taxon>Neodiplogasteridae</taxon>
        <taxon>Pristionchus</taxon>
    </lineage>
</organism>
<keyword evidence="10" id="KW-1185">Reference proteome</keyword>
<reference evidence="10" key="1">
    <citation type="submission" date="2022-10" db="EMBL/GenBank/DDBJ databases">
        <title>Genome assembly of Pristionchus species.</title>
        <authorList>
            <person name="Yoshida K."/>
            <person name="Sommer R.J."/>
        </authorList>
    </citation>
    <scope>NUCLEOTIDE SEQUENCE [LARGE SCALE GENOMIC DNA]</scope>
    <source>
        <strain evidence="10">RS5460</strain>
    </source>
</reference>
<accession>A0AAN5D6N7</accession>
<evidence type="ECO:0000259" key="8">
    <source>
        <dbReference type="SMART" id="SM00085"/>
    </source>
</evidence>
<dbReference type="SMART" id="SM00085">
    <property type="entry name" value="PA2c"/>
    <property type="match status" value="1"/>
</dbReference>
<feature type="disulfide bond" evidence="5">
    <location>
        <begin position="68"/>
        <end position="130"/>
    </location>
</feature>
<dbReference type="InterPro" id="IPR001211">
    <property type="entry name" value="PLA2"/>
</dbReference>
<dbReference type="SUPFAM" id="SSF48619">
    <property type="entry name" value="Phospholipase A2, PLA2"/>
    <property type="match status" value="1"/>
</dbReference>
<proteinExistence type="inferred from homology"/>
<feature type="chain" id="PRO_5042940373" description="Phospholipase A2-like central domain-containing protein" evidence="7">
    <location>
        <begin position="22"/>
        <end position="150"/>
    </location>
</feature>
<keyword evidence="2" id="KW-0964">Secreted</keyword>
<dbReference type="EMBL" id="BTRK01000006">
    <property type="protein sequence ID" value="GMR57401.1"/>
    <property type="molecule type" value="Genomic_DNA"/>
</dbReference>
<dbReference type="GO" id="GO:0005509">
    <property type="term" value="F:calcium ion binding"/>
    <property type="evidence" value="ECO:0007669"/>
    <property type="project" value="InterPro"/>
</dbReference>
<feature type="disulfide bond" evidence="5">
    <location>
        <begin position="109"/>
        <end position="121"/>
    </location>
</feature>
<dbReference type="PRINTS" id="PR00389">
    <property type="entry name" value="PHPHLIPASEA2"/>
</dbReference>
<feature type="non-terminal residue" evidence="9">
    <location>
        <position position="150"/>
    </location>
</feature>
<name>A0AAN5D6N7_9BILA</name>
<dbReference type="GO" id="GO:0005576">
    <property type="term" value="C:extracellular region"/>
    <property type="evidence" value="ECO:0007669"/>
    <property type="project" value="UniProtKB-SubCell"/>
</dbReference>
<feature type="non-terminal residue" evidence="9">
    <location>
        <position position="1"/>
    </location>
</feature>
<feature type="disulfide bond" evidence="5">
    <location>
        <begin position="75"/>
        <end position="123"/>
    </location>
</feature>
<dbReference type="GO" id="GO:0005543">
    <property type="term" value="F:phospholipid binding"/>
    <property type="evidence" value="ECO:0007669"/>
    <property type="project" value="TreeGrafter"/>
</dbReference>
<dbReference type="PANTHER" id="PTHR11716">
    <property type="entry name" value="PHOSPHOLIPASE A2 FAMILY MEMBER"/>
    <property type="match status" value="1"/>
</dbReference>
<dbReference type="InterPro" id="IPR036444">
    <property type="entry name" value="PLipase_A2_dom_sf"/>
</dbReference>
<evidence type="ECO:0000256" key="4">
    <source>
        <dbReference type="PIRSR" id="PIRSR601211-1"/>
    </source>
</evidence>
<dbReference type="Gene3D" id="1.20.90.10">
    <property type="entry name" value="Phospholipase A2 domain"/>
    <property type="match status" value="1"/>
</dbReference>
<comment type="subcellular location">
    <subcellularLocation>
        <location evidence="1">Secreted</location>
    </subcellularLocation>
</comment>
<feature type="signal peptide" evidence="7">
    <location>
        <begin position="1"/>
        <end position="21"/>
    </location>
</feature>
<dbReference type="GO" id="GO:0050482">
    <property type="term" value="P:arachidonate secretion"/>
    <property type="evidence" value="ECO:0007669"/>
    <property type="project" value="InterPro"/>
</dbReference>
<dbReference type="InterPro" id="IPR033113">
    <property type="entry name" value="PLA2_histidine"/>
</dbReference>
<evidence type="ECO:0000313" key="10">
    <source>
        <dbReference type="Proteomes" id="UP001328107"/>
    </source>
</evidence>
<keyword evidence="3 5" id="KW-1015">Disulfide bond</keyword>
<evidence type="ECO:0000256" key="1">
    <source>
        <dbReference type="ARBA" id="ARBA00004613"/>
    </source>
</evidence>
<feature type="active site" evidence="4">
    <location>
        <position position="124"/>
    </location>
</feature>
<dbReference type="Proteomes" id="UP001328107">
    <property type="component" value="Unassembled WGS sequence"/>
</dbReference>
<comment type="caution">
    <text evidence="9">The sequence shown here is derived from an EMBL/GenBank/DDBJ whole genome shotgun (WGS) entry which is preliminary data.</text>
</comment>
<evidence type="ECO:0000256" key="7">
    <source>
        <dbReference type="SAM" id="SignalP"/>
    </source>
</evidence>
<feature type="disulfide bond" evidence="5">
    <location>
        <begin position="53"/>
        <end position="69"/>
    </location>
</feature>
<dbReference type="PROSITE" id="PS00118">
    <property type="entry name" value="PA2_HIS"/>
    <property type="match status" value="1"/>
</dbReference>
<evidence type="ECO:0000256" key="3">
    <source>
        <dbReference type="ARBA" id="ARBA00023157"/>
    </source>
</evidence>
<comment type="similarity">
    <text evidence="6">Belongs to the phospholipase A2 family.</text>
</comment>
<gene>
    <name evidence="9" type="ORF">PMAYCL1PPCAC_27596</name>
</gene>
<dbReference type="PANTHER" id="PTHR11716:SF51">
    <property type="entry name" value="PHOSPHOLIPASE A2"/>
    <property type="match status" value="1"/>
</dbReference>
<evidence type="ECO:0000256" key="5">
    <source>
        <dbReference type="PIRSR" id="PIRSR601211-3"/>
    </source>
</evidence>
<dbReference type="InterPro" id="IPR016090">
    <property type="entry name" value="PLA2-like_dom"/>
</dbReference>
<dbReference type="GO" id="GO:0047498">
    <property type="term" value="F:calcium-dependent phospholipase A2 activity"/>
    <property type="evidence" value="ECO:0007669"/>
    <property type="project" value="TreeGrafter"/>
</dbReference>
<feature type="domain" description="Phospholipase A2-like central" evidence="8">
    <location>
        <begin position="27"/>
        <end position="146"/>
    </location>
</feature>
<evidence type="ECO:0000256" key="2">
    <source>
        <dbReference type="ARBA" id="ARBA00022525"/>
    </source>
</evidence>
<protein>
    <recommendedName>
        <fullName evidence="8">Phospholipase A2-like central domain-containing protein</fullName>
    </recommendedName>
</protein>
<dbReference type="Pfam" id="PF00068">
    <property type="entry name" value="Phospholip_A2_1"/>
    <property type="match status" value="1"/>
</dbReference>
<evidence type="ECO:0000313" key="9">
    <source>
        <dbReference type="EMBL" id="GMR57401.1"/>
    </source>
</evidence>
<dbReference type="GO" id="GO:0006644">
    <property type="term" value="P:phospholipid metabolic process"/>
    <property type="evidence" value="ECO:0007669"/>
    <property type="project" value="InterPro"/>
</dbReference>
<feature type="active site" evidence="4">
    <location>
        <position position="72"/>
    </location>
</feature>